<dbReference type="Proteomes" id="UP000038009">
    <property type="component" value="Unassembled WGS sequence"/>
</dbReference>
<evidence type="ECO:0000256" key="4">
    <source>
        <dbReference type="RuleBase" id="RU003465"/>
    </source>
</evidence>
<name>A0A0N1IHU6_LEPSE</name>
<protein>
    <recommendedName>
        <fullName evidence="5">PPM-type phosphatase domain-containing protein</fullName>
    </recommendedName>
</protein>
<comment type="similarity">
    <text evidence="4">Belongs to the PP2C family.</text>
</comment>
<keyword evidence="7" id="KW-1185">Reference proteome</keyword>
<dbReference type="FunFam" id="3.60.40.10:FF:000073">
    <property type="entry name" value="Putative phosphatase 2C"/>
    <property type="match status" value="1"/>
</dbReference>
<dbReference type="VEuPathDB" id="TriTrypDB:Lsey_0380_0020"/>
<dbReference type="PROSITE" id="PS51746">
    <property type="entry name" value="PPM_2"/>
    <property type="match status" value="1"/>
</dbReference>
<gene>
    <name evidence="6" type="ORF">ABL78_7550</name>
</gene>
<dbReference type="Pfam" id="PF00481">
    <property type="entry name" value="PP2C"/>
    <property type="match status" value="1"/>
</dbReference>
<dbReference type="OrthoDB" id="10264738at2759"/>
<evidence type="ECO:0000313" key="7">
    <source>
        <dbReference type="Proteomes" id="UP000038009"/>
    </source>
</evidence>
<comment type="caution">
    <text evidence="6">The sequence shown here is derived from an EMBL/GenBank/DDBJ whole genome shotgun (WGS) entry which is preliminary data.</text>
</comment>
<keyword evidence="2 4" id="KW-0378">Hydrolase</keyword>
<dbReference type="InterPro" id="IPR036457">
    <property type="entry name" value="PPM-type-like_dom_sf"/>
</dbReference>
<evidence type="ECO:0000259" key="5">
    <source>
        <dbReference type="PROSITE" id="PS51746"/>
    </source>
</evidence>
<dbReference type="EMBL" id="LJSK01000380">
    <property type="protein sequence ID" value="KPI83413.1"/>
    <property type="molecule type" value="Genomic_DNA"/>
</dbReference>
<evidence type="ECO:0000256" key="3">
    <source>
        <dbReference type="ARBA" id="ARBA00022912"/>
    </source>
</evidence>
<keyword evidence="3 4" id="KW-0904">Protein phosphatase</keyword>
<reference evidence="6 7" key="1">
    <citation type="journal article" date="2015" name="PLoS Pathog.">
        <title>Leptomonas seymouri: Adaptations to the Dixenous Life Cycle Analyzed by Genome Sequencing, Transcriptome Profiling and Co-infection with Leishmania donovani.</title>
        <authorList>
            <person name="Kraeva N."/>
            <person name="Butenko A."/>
            <person name="Hlavacova J."/>
            <person name="Kostygov A."/>
            <person name="Myskova J."/>
            <person name="Grybchuk D."/>
            <person name="Lestinova T."/>
            <person name="Votypka J."/>
            <person name="Volf P."/>
            <person name="Opperdoes F."/>
            <person name="Flegontov P."/>
            <person name="Lukes J."/>
            <person name="Yurchenko V."/>
        </authorList>
    </citation>
    <scope>NUCLEOTIDE SEQUENCE [LARGE SCALE GENOMIC DNA]</scope>
    <source>
        <strain evidence="6 7">ATCC 30220</strain>
    </source>
</reference>
<sequence length="407" mass="45221">MGIPLPKPVMTQIQERRGNAIFRCGSSCVNGYRETMEDAHLTYLTDTWGFFGVFDGHVNDQCSEYLEGAWRKAIEKEPIPMTDDRMKEIALRIDQDWMDSGLDGGSTGTFFVALKDGNKVHLQVGNVGDSRVVACIDGACVPLTEDHKPNNEEERERIEGCGGRVDNNRVDGSLAVSRAFGDREYKLGEGGQLNQKVIPLADVQHRDVTFNSDDFVLLCCDGVFEGNFPNEEVIAYVKEQLESCDDLAEVAGRLCEEAIERGSRDNISCVIVQFRNGSDYAEDPHSTVVPGPFSAPHNSGFRKAYEMMANKAHTTVGALLEKRYDTLKNAEALTVEETEELDQFESGPEPKLGTGPERQEWFSNYFRKLCEAPANGNSDQMERLQSLQQQAGIPLSILLSLMGEQTQ</sequence>
<feature type="domain" description="PPM-type phosphatase" evidence="5">
    <location>
        <begin position="23"/>
        <end position="274"/>
    </location>
</feature>
<dbReference type="InterPro" id="IPR000222">
    <property type="entry name" value="PP2C_BS"/>
</dbReference>
<dbReference type="OMA" id="PMTDERM"/>
<dbReference type="AlphaFoldDB" id="A0A0N1IHU6"/>
<dbReference type="GO" id="GO:0004722">
    <property type="term" value="F:protein serine/threonine phosphatase activity"/>
    <property type="evidence" value="ECO:0007669"/>
    <property type="project" value="InterPro"/>
</dbReference>
<dbReference type="InterPro" id="IPR015655">
    <property type="entry name" value="PP2C"/>
</dbReference>
<dbReference type="PANTHER" id="PTHR47992">
    <property type="entry name" value="PROTEIN PHOSPHATASE"/>
    <property type="match status" value="1"/>
</dbReference>
<keyword evidence="1" id="KW-0479">Metal-binding</keyword>
<evidence type="ECO:0000256" key="1">
    <source>
        <dbReference type="ARBA" id="ARBA00022723"/>
    </source>
</evidence>
<dbReference type="SUPFAM" id="SSF81606">
    <property type="entry name" value="PP2C-like"/>
    <property type="match status" value="1"/>
</dbReference>
<accession>A0A0N1IHU6</accession>
<organism evidence="6 7">
    <name type="scientific">Leptomonas seymouri</name>
    <dbReference type="NCBI Taxonomy" id="5684"/>
    <lineage>
        <taxon>Eukaryota</taxon>
        <taxon>Discoba</taxon>
        <taxon>Euglenozoa</taxon>
        <taxon>Kinetoplastea</taxon>
        <taxon>Metakinetoplastina</taxon>
        <taxon>Trypanosomatida</taxon>
        <taxon>Trypanosomatidae</taxon>
        <taxon>Leishmaniinae</taxon>
        <taxon>Leptomonas</taxon>
    </lineage>
</organism>
<dbReference type="Gene3D" id="3.60.40.10">
    <property type="entry name" value="PPM-type phosphatase domain"/>
    <property type="match status" value="1"/>
</dbReference>
<dbReference type="SMART" id="SM00332">
    <property type="entry name" value="PP2Cc"/>
    <property type="match status" value="1"/>
</dbReference>
<evidence type="ECO:0000256" key="2">
    <source>
        <dbReference type="ARBA" id="ARBA00022801"/>
    </source>
</evidence>
<proteinExistence type="inferred from homology"/>
<dbReference type="PROSITE" id="PS01032">
    <property type="entry name" value="PPM_1"/>
    <property type="match status" value="1"/>
</dbReference>
<evidence type="ECO:0000313" key="6">
    <source>
        <dbReference type="EMBL" id="KPI83413.1"/>
    </source>
</evidence>
<dbReference type="InterPro" id="IPR001932">
    <property type="entry name" value="PPM-type_phosphatase-like_dom"/>
</dbReference>
<dbReference type="CDD" id="cd00143">
    <property type="entry name" value="PP2Cc"/>
    <property type="match status" value="1"/>
</dbReference>
<dbReference type="GO" id="GO:0046872">
    <property type="term" value="F:metal ion binding"/>
    <property type="evidence" value="ECO:0007669"/>
    <property type="project" value="UniProtKB-KW"/>
</dbReference>